<name>A0A1G9J1Q1_9FLAO</name>
<dbReference type="AlphaFoldDB" id="A0A1G9J1Q1"/>
<keyword evidence="1" id="KW-1133">Transmembrane helix</keyword>
<keyword evidence="3" id="KW-1185">Reference proteome</keyword>
<accession>A0A1G9J1Q1</accession>
<dbReference type="STRING" id="192904.SAMN04488514_101368"/>
<organism evidence="2 3">
    <name type="scientific">Kriegella aquimaris</name>
    <dbReference type="NCBI Taxonomy" id="192904"/>
    <lineage>
        <taxon>Bacteria</taxon>
        <taxon>Pseudomonadati</taxon>
        <taxon>Bacteroidota</taxon>
        <taxon>Flavobacteriia</taxon>
        <taxon>Flavobacteriales</taxon>
        <taxon>Flavobacteriaceae</taxon>
        <taxon>Kriegella</taxon>
    </lineage>
</organism>
<keyword evidence="1" id="KW-0812">Transmembrane</keyword>
<dbReference type="EMBL" id="FNGV01000001">
    <property type="protein sequence ID" value="SDL31448.1"/>
    <property type="molecule type" value="Genomic_DNA"/>
</dbReference>
<keyword evidence="1" id="KW-0472">Membrane</keyword>
<evidence type="ECO:0000256" key="1">
    <source>
        <dbReference type="SAM" id="Phobius"/>
    </source>
</evidence>
<reference evidence="2 3" key="1">
    <citation type="submission" date="2016-10" db="EMBL/GenBank/DDBJ databases">
        <authorList>
            <person name="de Groot N.N."/>
        </authorList>
    </citation>
    <scope>NUCLEOTIDE SEQUENCE [LARGE SCALE GENOMIC DNA]</scope>
    <source>
        <strain evidence="2 3">DSM 19886</strain>
    </source>
</reference>
<feature type="transmembrane region" description="Helical" evidence="1">
    <location>
        <begin position="7"/>
        <end position="27"/>
    </location>
</feature>
<sequence>MHSLNKSILYSFVSIALMVSILAPSVIKLEHALFEHFEEKCTNPGTVHLHKVELDCDFHKYQLSSQFYAPLFAHTFYTAISVKKKEGNYYSYISQYTKLHFALRAPPTA</sequence>
<evidence type="ECO:0000313" key="3">
    <source>
        <dbReference type="Proteomes" id="UP000199440"/>
    </source>
</evidence>
<dbReference type="Proteomes" id="UP000199440">
    <property type="component" value="Unassembled WGS sequence"/>
</dbReference>
<protein>
    <submittedName>
        <fullName evidence="2">Uncharacterized protein</fullName>
    </submittedName>
</protein>
<evidence type="ECO:0000313" key="2">
    <source>
        <dbReference type="EMBL" id="SDL31448.1"/>
    </source>
</evidence>
<proteinExistence type="predicted"/>
<gene>
    <name evidence="2" type="ORF">SAMN04488514_101368</name>
</gene>